<dbReference type="Proteomes" id="UP000242715">
    <property type="component" value="Unassembled WGS sequence"/>
</dbReference>
<evidence type="ECO:0000256" key="1">
    <source>
        <dbReference type="SAM" id="MobiDB-lite"/>
    </source>
</evidence>
<proteinExistence type="predicted"/>
<name>A0A2Z6NRP0_TRISU</name>
<evidence type="ECO:0000313" key="2">
    <source>
        <dbReference type="EMBL" id="GAU34279.1"/>
    </source>
</evidence>
<feature type="compositionally biased region" description="Polar residues" evidence="1">
    <location>
        <begin position="65"/>
        <end position="76"/>
    </location>
</feature>
<sequence>MENQNIRYRGWCPSNSYNYQVHEVTEPMLRKRHDRPKNHKKGHVAFKTVLEEPITPVEEEPSMAESESTSTERVNSFQSVDQKADVFIKMEHRRIEFARLKSLGLA</sequence>
<dbReference type="AlphaFoldDB" id="A0A2Z6NRP0"/>
<dbReference type="EMBL" id="DF973551">
    <property type="protein sequence ID" value="GAU34279.1"/>
    <property type="molecule type" value="Genomic_DNA"/>
</dbReference>
<evidence type="ECO:0000313" key="3">
    <source>
        <dbReference type="Proteomes" id="UP000242715"/>
    </source>
</evidence>
<feature type="region of interest" description="Disordered" evidence="1">
    <location>
        <begin position="55"/>
        <end position="76"/>
    </location>
</feature>
<keyword evidence="3" id="KW-1185">Reference proteome</keyword>
<dbReference type="OrthoDB" id="1415541at2759"/>
<organism evidence="2 3">
    <name type="scientific">Trifolium subterraneum</name>
    <name type="common">Subterranean clover</name>
    <dbReference type="NCBI Taxonomy" id="3900"/>
    <lineage>
        <taxon>Eukaryota</taxon>
        <taxon>Viridiplantae</taxon>
        <taxon>Streptophyta</taxon>
        <taxon>Embryophyta</taxon>
        <taxon>Tracheophyta</taxon>
        <taxon>Spermatophyta</taxon>
        <taxon>Magnoliopsida</taxon>
        <taxon>eudicotyledons</taxon>
        <taxon>Gunneridae</taxon>
        <taxon>Pentapetalae</taxon>
        <taxon>rosids</taxon>
        <taxon>fabids</taxon>
        <taxon>Fabales</taxon>
        <taxon>Fabaceae</taxon>
        <taxon>Papilionoideae</taxon>
        <taxon>50 kb inversion clade</taxon>
        <taxon>NPAAA clade</taxon>
        <taxon>Hologalegina</taxon>
        <taxon>IRL clade</taxon>
        <taxon>Trifolieae</taxon>
        <taxon>Trifolium</taxon>
    </lineage>
</organism>
<accession>A0A2Z6NRP0</accession>
<reference evidence="3" key="1">
    <citation type="journal article" date="2017" name="Front. Plant Sci.">
        <title>Climate Clever Clovers: New Paradigm to Reduce the Environmental Footprint of Ruminants by Breeding Low Methanogenic Forages Utilizing Haplotype Variation.</title>
        <authorList>
            <person name="Kaur P."/>
            <person name="Appels R."/>
            <person name="Bayer P.E."/>
            <person name="Keeble-Gagnere G."/>
            <person name="Wang J."/>
            <person name="Hirakawa H."/>
            <person name="Shirasawa K."/>
            <person name="Vercoe P."/>
            <person name="Stefanova K."/>
            <person name="Durmic Z."/>
            <person name="Nichols P."/>
            <person name="Revell C."/>
            <person name="Isobe S.N."/>
            <person name="Edwards D."/>
            <person name="Erskine W."/>
        </authorList>
    </citation>
    <scope>NUCLEOTIDE SEQUENCE [LARGE SCALE GENOMIC DNA]</scope>
    <source>
        <strain evidence="3">cv. Daliak</strain>
    </source>
</reference>
<protein>
    <submittedName>
        <fullName evidence="2">Uncharacterized protein</fullName>
    </submittedName>
</protein>
<gene>
    <name evidence="2" type="ORF">TSUD_321250</name>
</gene>